<sequence length="261" mass="27219">MPEAGVPGASPAPGSTPSPAPGSTPSPAPGAIARDGVPPPSSETTRVAIVDDQAMVRQGFGALLDAQPDMSVVGSAEDGSQVVDLVRRTAPDVILMDIRMPKLNGLDATRAVFSMPGEHPKIIMLTTFDADEYVFSALRAGASGFLLKDATAEDMITAVRVVAEGQSLLAPSVTRRLISEYVSGPKIAKDTAVLGQLTDREIDVMTLVAKGHANAEVAEHLFLAEQTVKTHVSRILSKLGLRDRTQIVVAAYESGLVVAGS</sequence>
<name>A0A3T0DIQ5_BREAU</name>
<evidence type="ECO:0000256" key="4">
    <source>
        <dbReference type="ARBA" id="ARBA00023163"/>
    </source>
</evidence>
<evidence type="ECO:0000256" key="6">
    <source>
        <dbReference type="SAM" id="MobiDB-lite"/>
    </source>
</evidence>
<dbReference type="PANTHER" id="PTHR43214">
    <property type="entry name" value="TWO-COMPONENT RESPONSE REGULATOR"/>
    <property type="match status" value="1"/>
</dbReference>
<evidence type="ECO:0000256" key="5">
    <source>
        <dbReference type="PROSITE-ProRule" id="PRU00169"/>
    </source>
</evidence>
<dbReference type="GO" id="GO:0006355">
    <property type="term" value="P:regulation of DNA-templated transcription"/>
    <property type="evidence" value="ECO:0007669"/>
    <property type="project" value="InterPro"/>
</dbReference>
<dbReference type="InterPro" id="IPR011006">
    <property type="entry name" value="CheY-like_superfamily"/>
</dbReference>
<evidence type="ECO:0000259" key="8">
    <source>
        <dbReference type="PROSITE" id="PS50110"/>
    </source>
</evidence>
<dbReference type="InterPro" id="IPR039420">
    <property type="entry name" value="WalR-like"/>
</dbReference>
<evidence type="ECO:0000313" key="9">
    <source>
        <dbReference type="EMBL" id="AZT94928.1"/>
    </source>
</evidence>
<dbReference type="PROSITE" id="PS00622">
    <property type="entry name" value="HTH_LUXR_1"/>
    <property type="match status" value="1"/>
</dbReference>
<dbReference type="CDD" id="cd06170">
    <property type="entry name" value="LuxR_C_like"/>
    <property type="match status" value="1"/>
</dbReference>
<feature type="domain" description="Response regulatory" evidence="8">
    <location>
        <begin position="46"/>
        <end position="163"/>
    </location>
</feature>
<reference evidence="9 10" key="1">
    <citation type="submission" date="2017-12" db="EMBL/GenBank/DDBJ databases">
        <authorList>
            <person name="Levesque S."/>
        </authorList>
    </citation>
    <scope>NUCLEOTIDE SEQUENCE [LARGE SCALE GENOMIC DNA]</scope>
    <source>
        <strain evidence="9 10">SMQ-1417</strain>
    </source>
</reference>
<evidence type="ECO:0000256" key="3">
    <source>
        <dbReference type="ARBA" id="ARBA00023125"/>
    </source>
</evidence>
<dbReference type="AlphaFoldDB" id="A0A3T0DIQ5"/>
<feature type="domain" description="HTH luxR-type" evidence="7">
    <location>
        <begin position="190"/>
        <end position="255"/>
    </location>
</feature>
<dbReference type="GO" id="GO:0000160">
    <property type="term" value="P:phosphorelay signal transduction system"/>
    <property type="evidence" value="ECO:0007669"/>
    <property type="project" value="InterPro"/>
</dbReference>
<dbReference type="PANTHER" id="PTHR43214:SF24">
    <property type="entry name" value="TRANSCRIPTIONAL REGULATORY PROTEIN NARL-RELATED"/>
    <property type="match status" value="1"/>
</dbReference>
<reference evidence="9 10" key="2">
    <citation type="submission" date="2019-01" db="EMBL/GenBank/DDBJ databases">
        <title>Comparative genomic analysis of Brevibacterium aurantiacum sheds light on its evolution and its adaptation to smear-ripened cheeses.</title>
        <authorList>
            <person name="Moineau S."/>
        </authorList>
    </citation>
    <scope>NUCLEOTIDE SEQUENCE [LARGE SCALE GENOMIC DNA]</scope>
    <source>
        <strain evidence="9 10">SMQ-1417</strain>
    </source>
</reference>
<dbReference type="SMART" id="SM00448">
    <property type="entry name" value="REC"/>
    <property type="match status" value="1"/>
</dbReference>
<dbReference type="InterPro" id="IPR001789">
    <property type="entry name" value="Sig_transdc_resp-reg_receiver"/>
</dbReference>
<dbReference type="Pfam" id="PF00072">
    <property type="entry name" value="Response_reg"/>
    <property type="match status" value="1"/>
</dbReference>
<dbReference type="Pfam" id="PF00196">
    <property type="entry name" value="GerE"/>
    <property type="match status" value="1"/>
</dbReference>
<keyword evidence="4" id="KW-0804">Transcription</keyword>
<organism evidence="9 10">
    <name type="scientific">Brevibacterium aurantiacum</name>
    <dbReference type="NCBI Taxonomy" id="273384"/>
    <lineage>
        <taxon>Bacteria</taxon>
        <taxon>Bacillati</taxon>
        <taxon>Actinomycetota</taxon>
        <taxon>Actinomycetes</taxon>
        <taxon>Micrococcales</taxon>
        <taxon>Brevibacteriaceae</taxon>
        <taxon>Brevibacterium</taxon>
    </lineage>
</organism>
<evidence type="ECO:0000313" key="10">
    <source>
        <dbReference type="Proteomes" id="UP000283000"/>
    </source>
</evidence>
<feature type="region of interest" description="Disordered" evidence="6">
    <location>
        <begin position="1"/>
        <end position="44"/>
    </location>
</feature>
<feature type="compositionally biased region" description="Pro residues" evidence="6">
    <location>
        <begin position="14"/>
        <end position="28"/>
    </location>
</feature>
<dbReference type="PROSITE" id="PS50110">
    <property type="entry name" value="RESPONSE_REGULATORY"/>
    <property type="match status" value="1"/>
</dbReference>
<accession>A0A3T0DIQ5</accession>
<keyword evidence="3 9" id="KW-0238">DNA-binding</keyword>
<dbReference type="InterPro" id="IPR016032">
    <property type="entry name" value="Sig_transdc_resp-reg_C-effctor"/>
</dbReference>
<dbReference type="InterPro" id="IPR058245">
    <property type="entry name" value="NreC/VraR/RcsB-like_REC"/>
</dbReference>
<keyword evidence="2" id="KW-0805">Transcription regulation</keyword>
<dbReference type="Proteomes" id="UP000283000">
    <property type="component" value="Chromosome"/>
</dbReference>
<dbReference type="InterPro" id="IPR000792">
    <property type="entry name" value="Tscrpt_reg_LuxR_C"/>
</dbReference>
<protein>
    <submittedName>
        <fullName evidence="9">DNA-binding response regulator</fullName>
    </submittedName>
</protein>
<evidence type="ECO:0000256" key="2">
    <source>
        <dbReference type="ARBA" id="ARBA00023015"/>
    </source>
</evidence>
<proteinExistence type="predicted"/>
<dbReference type="PRINTS" id="PR00038">
    <property type="entry name" value="HTHLUXR"/>
</dbReference>
<gene>
    <name evidence="9" type="ORF">CXR23_18730</name>
</gene>
<dbReference type="GO" id="GO:0003677">
    <property type="term" value="F:DNA binding"/>
    <property type="evidence" value="ECO:0007669"/>
    <property type="project" value="UniProtKB-KW"/>
</dbReference>
<dbReference type="SMART" id="SM00421">
    <property type="entry name" value="HTH_LUXR"/>
    <property type="match status" value="1"/>
</dbReference>
<dbReference type="SUPFAM" id="SSF46894">
    <property type="entry name" value="C-terminal effector domain of the bipartite response regulators"/>
    <property type="match status" value="1"/>
</dbReference>
<dbReference type="Gene3D" id="3.40.50.2300">
    <property type="match status" value="1"/>
</dbReference>
<dbReference type="PROSITE" id="PS50043">
    <property type="entry name" value="HTH_LUXR_2"/>
    <property type="match status" value="1"/>
</dbReference>
<keyword evidence="1 5" id="KW-0597">Phosphoprotein</keyword>
<evidence type="ECO:0000259" key="7">
    <source>
        <dbReference type="PROSITE" id="PS50043"/>
    </source>
</evidence>
<evidence type="ECO:0000256" key="1">
    <source>
        <dbReference type="ARBA" id="ARBA00022553"/>
    </source>
</evidence>
<dbReference type="CDD" id="cd17535">
    <property type="entry name" value="REC_NarL-like"/>
    <property type="match status" value="1"/>
</dbReference>
<dbReference type="EMBL" id="CP025330">
    <property type="protein sequence ID" value="AZT94928.1"/>
    <property type="molecule type" value="Genomic_DNA"/>
</dbReference>
<feature type="modified residue" description="4-aspartylphosphate" evidence="5">
    <location>
        <position position="97"/>
    </location>
</feature>
<dbReference type="SUPFAM" id="SSF52172">
    <property type="entry name" value="CheY-like"/>
    <property type="match status" value="1"/>
</dbReference>